<evidence type="ECO:0000256" key="2">
    <source>
        <dbReference type="ARBA" id="ARBA00022723"/>
    </source>
</evidence>
<dbReference type="SUPFAM" id="SSF56436">
    <property type="entry name" value="C-type lectin-like"/>
    <property type="match status" value="1"/>
</dbReference>
<proteinExistence type="predicted"/>
<reference evidence="9" key="1">
    <citation type="journal article" date="2021" name="Sci. Adv.">
        <title>The American lobster genome reveals insights on longevity, neural, and immune adaptations.</title>
        <authorList>
            <person name="Polinski J.M."/>
            <person name="Zimin A.V."/>
            <person name="Clark K.F."/>
            <person name="Kohn A.B."/>
            <person name="Sadowski N."/>
            <person name="Timp W."/>
            <person name="Ptitsyn A."/>
            <person name="Khanna P."/>
            <person name="Romanova D.Y."/>
            <person name="Williams P."/>
            <person name="Greenwood S.J."/>
            <person name="Moroz L.L."/>
            <person name="Walt D.R."/>
            <person name="Bodnar A.G."/>
        </authorList>
    </citation>
    <scope>NUCLEOTIDE SEQUENCE</scope>
    <source>
        <strain evidence="9">GMGI-L3</strain>
    </source>
</reference>
<evidence type="ECO:0000256" key="4">
    <source>
        <dbReference type="ARBA" id="ARBA00023157"/>
    </source>
</evidence>
<dbReference type="EMBL" id="JAHLQT010035368">
    <property type="protein sequence ID" value="KAG7158383.1"/>
    <property type="molecule type" value="Genomic_DNA"/>
</dbReference>
<dbReference type="AlphaFoldDB" id="A0A8J5JPI3"/>
<evidence type="ECO:0000256" key="1">
    <source>
        <dbReference type="ARBA" id="ARBA00001913"/>
    </source>
</evidence>
<dbReference type="Pfam" id="PF00354">
    <property type="entry name" value="Pentaxin"/>
    <property type="match status" value="1"/>
</dbReference>
<dbReference type="PANTHER" id="PTHR19277">
    <property type="entry name" value="PENTRAXIN"/>
    <property type="match status" value="1"/>
</dbReference>
<name>A0A8J5JPI3_HOMAM</name>
<comment type="cofactor">
    <cofactor evidence="1">
        <name>Ca(2+)</name>
        <dbReference type="ChEBI" id="CHEBI:29108"/>
    </cofactor>
</comment>
<dbReference type="PANTHER" id="PTHR19277:SF125">
    <property type="entry name" value="B6"/>
    <property type="match status" value="1"/>
</dbReference>
<evidence type="ECO:0000313" key="9">
    <source>
        <dbReference type="EMBL" id="KAG7158383.1"/>
    </source>
</evidence>
<dbReference type="GO" id="GO:0046872">
    <property type="term" value="F:metal ion binding"/>
    <property type="evidence" value="ECO:0007669"/>
    <property type="project" value="UniProtKB-KW"/>
</dbReference>
<feature type="domain" description="Pentraxin (PTX)" evidence="8">
    <location>
        <begin position="126"/>
        <end position="231"/>
    </location>
</feature>
<evidence type="ECO:0000256" key="6">
    <source>
        <dbReference type="PROSITE-ProRule" id="PRU01172"/>
    </source>
</evidence>
<dbReference type="SMART" id="SM00159">
    <property type="entry name" value="PTX"/>
    <property type="match status" value="1"/>
</dbReference>
<keyword evidence="2" id="KW-0479">Metal-binding</keyword>
<sequence>VVTGVDDGRDEGAGVKVFGLQVDTWAAPRDDVMVRYNMCLKITIYTISNCWCGEVLPHTVHYILFWDVNFNNSPTHVSPIQGGVCVAVRKGGTNGLYYNGNKQYGSPTFTTEVSLHQWVHYCHVFSTGHYRAFVNGEERTQGTLYTQDLVLALNSTLILGQEQDLLVGGYDVLQIFRGYISQVNIWDRALGEEEVRDMASCQADLRGNVFSSDKEYVEVLGASVRQQHLNTLCQKLDEYVIFPEMRYLGESQLMCLRVGYEVYGPKTKHSNFALYNESLQFTDSCSSNYHLWLGLTDEEEEGRWRTFLDDSVVQNTSFEVAEPNGKRSENCILMFRPNGLWVDTKCSQVFKKKSRYLFPTIFIRIFCLFIVYNS</sequence>
<dbReference type="InterPro" id="IPR016187">
    <property type="entry name" value="CTDL_fold"/>
</dbReference>
<dbReference type="Pfam" id="PF00059">
    <property type="entry name" value="Lectin_C"/>
    <property type="match status" value="1"/>
</dbReference>
<dbReference type="InterPro" id="IPR001304">
    <property type="entry name" value="C-type_lectin-like"/>
</dbReference>
<gene>
    <name evidence="9" type="primary">Nptx2-L6</name>
    <name evidence="9" type="ORF">Hamer_G021836</name>
</gene>
<evidence type="ECO:0000256" key="3">
    <source>
        <dbReference type="ARBA" id="ARBA00022837"/>
    </source>
</evidence>
<feature type="non-terminal residue" evidence="9">
    <location>
        <position position="1"/>
    </location>
</feature>
<feature type="domain" description="C-type lectin" evidence="7">
    <location>
        <begin position="239"/>
        <end position="348"/>
    </location>
</feature>
<evidence type="ECO:0000313" key="10">
    <source>
        <dbReference type="Proteomes" id="UP000747542"/>
    </source>
</evidence>
<dbReference type="PROSITE" id="PS51828">
    <property type="entry name" value="PTX_2"/>
    <property type="match status" value="1"/>
</dbReference>
<feature type="non-terminal residue" evidence="9">
    <location>
        <position position="374"/>
    </location>
</feature>
<dbReference type="InterPro" id="IPR051360">
    <property type="entry name" value="Neuronal_Pentraxin_Related"/>
</dbReference>
<dbReference type="SUPFAM" id="SSF49899">
    <property type="entry name" value="Concanavalin A-like lectins/glucanases"/>
    <property type="match status" value="1"/>
</dbReference>
<dbReference type="PRINTS" id="PR00895">
    <property type="entry name" value="PENTAXIN"/>
</dbReference>
<dbReference type="InterPro" id="IPR016186">
    <property type="entry name" value="C-type_lectin-like/link_sf"/>
</dbReference>
<dbReference type="Gene3D" id="3.10.100.10">
    <property type="entry name" value="Mannose-Binding Protein A, subunit A"/>
    <property type="match status" value="1"/>
</dbReference>
<organism evidence="9 10">
    <name type="scientific">Homarus americanus</name>
    <name type="common">American lobster</name>
    <dbReference type="NCBI Taxonomy" id="6706"/>
    <lineage>
        <taxon>Eukaryota</taxon>
        <taxon>Metazoa</taxon>
        <taxon>Ecdysozoa</taxon>
        <taxon>Arthropoda</taxon>
        <taxon>Crustacea</taxon>
        <taxon>Multicrustacea</taxon>
        <taxon>Malacostraca</taxon>
        <taxon>Eumalacostraca</taxon>
        <taxon>Eucarida</taxon>
        <taxon>Decapoda</taxon>
        <taxon>Pleocyemata</taxon>
        <taxon>Astacidea</taxon>
        <taxon>Nephropoidea</taxon>
        <taxon>Nephropidae</taxon>
        <taxon>Homarus</taxon>
    </lineage>
</organism>
<comment type="caution">
    <text evidence="9">The sequence shown here is derived from an EMBL/GenBank/DDBJ whole genome shotgun (WGS) entry which is preliminary data.</text>
</comment>
<dbReference type="Proteomes" id="UP000747542">
    <property type="component" value="Unassembled WGS sequence"/>
</dbReference>
<dbReference type="PROSITE" id="PS50041">
    <property type="entry name" value="C_TYPE_LECTIN_2"/>
    <property type="match status" value="1"/>
</dbReference>
<comment type="caution">
    <text evidence="6">Lacks conserved residue(s) required for the propagation of feature annotation.</text>
</comment>
<accession>A0A8J5JPI3</accession>
<dbReference type="InterPro" id="IPR001759">
    <property type="entry name" value="PTX_dom"/>
</dbReference>
<evidence type="ECO:0000259" key="8">
    <source>
        <dbReference type="PROSITE" id="PS51828"/>
    </source>
</evidence>
<keyword evidence="3" id="KW-0106">Calcium</keyword>
<evidence type="ECO:0000259" key="7">
    <source>
        <dbReference type="PROSITE" id="PS50041"/>
    </source>
</evidence>
<dbReference type="Gene3D" id="2.60.120.200">
    <property type="match status" value="1"/>
</dbReference>
<keyword evidence="4" id="KW-1015">Disulfide bond</keyword>
<evidence type="ECO:0000256" key="5">
    <source>
        <dbReference type="ARBA" id="ARBA00023180"/>
    </source>
</evidence>
<protein>
    <submittedName>
        <fullName evidence="9">Neuronal pentraxin-2-like 6</fullName>
    </submittedName>
</protein>
<dbReference type="InterPro" id="IPR013320">
    <property type="entry name" value="ConA-like_dom_sf"/>
</dbReference>
<keyword evidence="5" id="KW-0325">Glycoprotein</keyword>
<keyword evidence="10" id="KW-1185">Reference proteome</keyword>